<name>A0A0C2ZIR1_9AGAM</name>
<dbReference type="AlphaFoldDB" id="A0A0C2ZIR1"/>
<dbReference type="HOGENOM" id="CLU_184674_0_0_1"/>
<dbReference type="EMBL" id="KN822205">
    <property type="protein sequence ID" value="KIM52637.1"/>
    <property type="molecule type" value="Genomic_DNA"/>
</dbReference>
<reference evidence="2" key="2">
    <citation type="submission" date="2015-01" db="EMBL/GenBank/DDBJ databases">
        <title>Evolutionary Origins and Diversification of the Mycorrhizal Mutualists.</title>
        <authorList>
            <consortium name="DOE Joint Genome Institute"/>
            <consortium name="Mycorrhizal Genomics Consortium"/>
            <person name="Kohler A."/>
            <person name="Kuo A."/>
            <person name="Nagy L.G."/>
            <person name="Floudas D."/>
            <person name="Copeland A."/>
            <person name="Barry K.W."/>
            <person name="Cichocki N."/>
            <person name="Veneault-Fourrey C."/>
            <person name="LaButti K."/>
            <person name="Lindquist E.A."/>
            <person name="Lipzen A."/>
            <person name="Lundell T."/>
            <person name="Morin E."/>
            <person name="Murat C."/>
            <person name="Riley R."/>
            <person name="Ohm R."/>
            <person name="Sun H."/>
            <person name="Tunlid A."/>
            <person name="Henrissat B."/>
            <person name="Grigoriev I.V."/>
            <person name="Hibbett D.S."/>
            <person name="Martin F."/>
        </authorList>
    </citation>
    <scope>NUCLEOTIDE SEQUENCE [LARGE SCALE GENOMIC DNA]</scope>
    <source>
        <strain evidence="2">Foug A</strain>
    </source>
</reference>
<protein>
    <submittedName>
        <fullName evidence="1">Uncharacterized protein</fullName>
    </submittedName>
</protein>
<accession>A0A0C2ZIR1</accession>
<gene>
    <name evidence="1" type="ORF">SCLCIDRAFT_1223585</name>
</gene>
<organism evidence="1 2">
    <name type="scientific">Scleroderma citrinum Foug A</name>
    <dbReference type="NCBI Taxonomy" id="1036808"/>
    <lineage>
        <taxon>Eukaryota</taxon>
        <taxon>Fungi</taxon>
        <taxon>Dikarya</taxon>
        <taxon>Basidiomycota</taxon>
        <taxon>Agaricomycotina</taxon>
        <taxon>Agaricomycetes</taxon>
        <taxon>Agaricomycetidae</taxon>
        <taxon>Boletales</taxon>
        <taxon>Sclerodermatineae</taxon>
        <taxon>Sclerodermataceae</taxon>
        <taxon>Scleroderma</taxon>
    </lineage>
</organism>
<keyword evidence="2" id="KW-1185">Reference proteome</keyword>
<dbReference type="InParanoid" id="A0A0C2ZIR1"/>
<evidence type="ECO:0000313" key="1">
    <source>
        <dbReference type="EMBL" id="KIM52637.1"/>
    </source>
</evidence>
<evidence type="ECO:0000313" key="2">
    <source>
        <dbReference type="Proteomes" id="UP000053989"/>
    </source>
</evidence>
<proteinExistence type="predicted"/>
<dbReference type="Proteomes" id="UP000053989">
    <property type="component" value="Unassembled WGS sequence"/>
</dbReference>
<sequence length="95" mass="10936">MSQTPTGAKKCRVGMMDDFGSLMDVLTIRIDALSIRGKLKEQTDGATDAFQCLRRFILQSQQTWHLAHREDARLEDLDSQARKRWEEFKGPTSHQ</sequence>
<reference evidence="1 2" key="1">
    <citation type="submission" date="2014-04" db="EMBL/GenBank/DDBJ databases">
        <authorList>
            <consortium name="DOE Joint Genome Institute"/>
            <person name="Kuo A."/>
            <person name="Kohler A."/>
            <person name="Nagy L.G."/>
            <person name="Floudas D."/>
            <person name="Copeland A."/>
            <person name="Barry K.W."/>
            <person name="Cichocki N."/>
            <person name="Veneault-Fourrey C."/>
            <person name="LaButti K."/>
            <person name="Lindquist E.A."/>
            <person name="Lipzen A."/>
            <person name="Lundell T."/>
            <person name="Morin E."/>
            <person name="Murat C."/>
            <person name="Sun H."/>
            <person name="Tunlid A."/>
            <person name="Henrissat B."/>
            <person name="Grigoriev I.V."/>
            <person name="Hibbett D.S."/>
            <person name="Martin F."/>
            <person name="Nordberg H.P."/>
            <person name="Cantor M.N."/>
            <person name="Hua S.X."/>
        </authorList>
    </citation>
    <scope>NUCLEOTIDE SEQUENCE [LARGE SCALE GENOMIC DNA]</scope>
    <source>
        <strain evidence="1 2">Foug A</strain>
    </source>
</reference>